<dbReference type="GO" id="GO:0016787">
    <property type="term" value="F:hydrolase activity"/>
    <property type="evidence" value="ECO:0007669"/>
    <property type="project" value="UniProtKB-KW"/>
</dbReference>
<sequence>MTTMIERVADNIFRLNIPIPFPLRTVNIYALVGKDGWAMFDTAIGTEEARAAVLNGLASAGLAIEQLQAIVLSHAHPDHVGLSGELQEQSGAAVYMHPIDETMLQLFWNGKRVRTFEQANQFFKPHGMPAEPTHPAQVPPEVMQKVIRVPSHEAFTLVEDQQEIELAGERYRVFWVPGHSDGQIMLFRERDGVLLAADHILPRITPNVGLYSGHGRLNPLGDYLDSLRKIKHLPASIVLPGHGDPFPGLSTRVQELIEHHAEREQQIQHLLDGQPQHAYYLTRHLFGERLKSQDSWRMAMAETLAHLEHLRINGQITQQHNDGIIFYAAV</sequence>
<dbReference type="Proteomes" id="UP000597444">
    <property type="component" value="Unassembled WGS sequence"/>
</dbReference>
<evidence type="ECO:0000313" key="2">
    <source>
        <dbReference type="EMBL" id="GHO92839.1"/>
    </source>
</evidence>
<dbReference type="InterPro" id="IPR050662">
    <property type="entry name" value="Sec-metab_biosynth-thioest"/>
</dbReference>
<dbReference type="Gene3D" id="3.60.15.10">
    <property type="entry name" value="Ribonuclease Z/Hydroxyacylglutathione hydrolase-like"/>
    <property type="match status" value="1"/>
</dbReference>
<dbReference type="SUPFAM" id="SSF56281">
    <property type="entry name" value="Metallo-hydrolase/oxidoreductase"/>
    <property type="match status" value="1"/>
</dbReference>
<dbReference type="InterPro" id="IPR048933">
    <property type="entry name" value="B_lactamase-like_C"/>
</dbReference>
<dbReference type="Pfam" id="PF00753">
    <property type="entry name" value="Lactamase_B"/>
    <property type="match status" value="1"/>
</dbReference>
<dbReference type="PANTHER" id="PTHR23131:SF4">
    <property type="entry name" value="METALLO-BETA-LACTAMASE SUPERFAMILY POTEIN"/>
    <property type="match status" value="1"/>
</dbReference>
<name>A0A8J3IJZ5_9CHLR</name>
<accession>A0A8J3IJZ5</accession>
<dbReference type="SMART" id="SM00849">
    <property type="entry name" value="Lactamase_B"/>
    <property type="match status" value="1"/>
</dbReference>
<dbReference type="InterPro" id="IPR036388">
    <property type="entry name" value="WH-like_DNA-bd_sf"/>
</dbReference>
<dbReference type="PANTHER" id="PTHR23131">
    <property type="entry name" value="ENDORIBONUCLEASE LACTB2"/>
    <property type="match status" value="1"/>
</dbReference>
<dbReference type="Gene3D" id="1.10.10.10">
    <property type="entry name" value="Winged helix-like DNA-binding domain superfamily/Winged helix DNA-binding domain"/>
    <property type="match status" value="1"/>
</dbReference>
<organism evidence="2 3">
    <name type="scientific">Reticulibacter mediterranei</name>
    <dbReference type="NCBI Taxonomy" id="2778369"/>
    <lineage>
        <taxon>Bacteria</taxon>
        <taxon>Bacillati</taxon>
        <taxon>Chloroflexota</taxon>
        <taxon>Ktedonobacteria</taxon>
        <taxon>Ktedonobacterales</taxon>
        <taxon>Reticulibacteraceae</taxon>
        <taxon>Reticulibacter</taxon>
    </lineage>
</organism>
<keyword evidence="2" id="KW-0378">Hydrolase</keyword>
<protein>
    <submittedName>
        <fullName evidence="2">MBL fold hydrolase</fullName>
    </submittedName>
</protein>
<gene>
    <name evidence="2" type="ORF">KSF_028870</name>
</gene>
<dbReference type="InterPro" id="IPR001279">
    <property type="entry name" value="Metallo-B-lactamas"/>
</dbReference>
<dbReference type="EMBL" id="BNJK01000001">
    <property type="protein sequence ID" value="GHO92839.1"/>
    <property type="molecule type" value="Genomic_DNA"/>
</dbReference>
<dbReference type="Pfam" id="PF21221">
    <property type="entry name" value="B_lactamase-like_C"/>
    <property type="match status" value="1"/>
</dbReference>
<reference evidence="2" key="1">
    <citation type="submission" date="2020-10" db="EMBL/GenBank/DDBJ databases">
        <title>Taxonomic study of unclassified bacteria belonging to the class Ktedonobacteria.</title>
        <authorList>
            <person name="Yabe S."/>
            <person name="Wang C.M."/>
            <person name="Zheng Y."/>
            <person name="Sakai Y."/>
            <person name="Cavaletti L."/>
            <person name="Monciardini P."/>
            <person name="Donadio S."/>
        </authorList>
    </citation>
    <scope>NUCLEOTIDE SEQUENCE</scope>
    <source>
        <strain evidence="2">ID150040</strain>
    </source>
</reference>
<dbReference type="AlphaFoldDB" id="A0A8J3IJZ5"/>
<keyword evidence="3" id="KW-1185">Reference proteome</keyword>
<dbReference type="RefSeq" id="WP_220203652.1">
    <property type="nucleotide sequence ID" value="NZ_BNJK01000001.1"/>
</dbReference>
<feature type="domain" description="Metallo-beta-lactamase" evidence="1">
    <location>
        <begin position="25"/>
        <end position="242"/>
    </location>
</feature>
<dbReference type="InterPro" id="IPR036866">
    <property type="entry name" value="RibonucZ/Hydroxyglut_hydro"/>
</dbReference>
<dbReference type="CDD" id="cd07725">
    <property type="entry name" value="TTHA1429-like_MBL-fold"/>
    <property type="match status" value="1"/>
</dbReference>
<evidence type="ECO:0000313" key="3">
    <source>
        <dbReference type="Proteomes" id="UP000597444"/>
    </source>
</evidence>
<proteinExistence type="predicted"/>
<evidence type="ECO:0000259" key="1">
    <source>
        <dbReference type="SMART" id="SM00849"/>
    </source>
</evidence>
<comment type="caution">
    <text evidence="2">The sequence shown here is derived from an EMBL/GenBank/DDBJ whole genome shotgun (WGS) entry which is preliminary data.</text>
</comment>